<feature type="transmembrane region" description="Helical" evidence="3">
    <location>
        <begin position="43"/>
        <end position="65"/>
    </location>
</feature>
<evidence type="ECO:0000256" key="3">
    <source>
        <dbReference type="SAM" id="Phobius"/>
    </source>
</evidence>
<dbReference type="PANTHER" id="PTHR37042">
    <property type="entry name" value="OUTER MEMBRANE PROTEIN RV1973"/>
    <property type="match status" value="1"/>
</dbReference>
<sequence length="201" mass="21937">MTTEHDVVDVEQPIDEITERVTDETTTESAPGRSRRMLRASRANWLPLTIGVLFVGALVLTAGLYRYQYLPDQQTDATVAHQAVEAASNGTVALLSYSPGSLDRDFAAAKAHLTGDFLSYYNQFTEQIVAPAAKQKGVRTTARVVKAALAELHRDRAVVLVFVNQTSTSVTQPEERVTASSVQVTLSKVNGSWLISKFDPV</sequence>
<evidence type="ECO:0000256" key="1">
    <source>
        <dbReference type="ARBA" id="ARBA00004370"/>
    </source>
</evidence>
<evidence type="ECO:0000256" key="2">
    <source>
        <dbReference type="ARBA" id="ARBA00023136"/>
    </source>
</evidence>
<keyword evidence="3" id="KW-0812">Transmembrane</keyword>
<dbReference type="Proteomes" id="UP001501417">
    <property type="component" value="Unassembled WGS sequence"/>
</dbReference>
<comment type="subcellular location">
    <subcellularLocation>
        <location evidence="1">Membrane</location>
    </subcellularLocation>
</comment>
<organism evidence="4 5">
    <name type="scientific">Mycobacterium paraffinicum</name>
    <dbReference type="NCBI Taxonomy" id="53378"/>
    <lineage>
        <taxon>Bacteria</taxon>
        <taxon>Bacillati</taxon>
        <taxon>Actinomycetota</taxon>
        <taxon>Actinomycetes</taxon>
        <taxon>Mycobacteriales</taxon>
        <taxon>Mycobacteriaceae</taxon>
        <taxon>Mycobacterium</taxon>
    </lineage>
</organism>
<comment type="caution">
    <text evidence="4">The sequence shown here is derived from an EMBL/GenBank/DDBJ whole genome shotgun (WGS) entry which is preliminary data.</text>
</comment>
<dbReference type="PANTHER" id="PTHR37042:SF4">
    <property type="entry name" value="OUTER MEMBRANE PROTEIN RV1973"/>
    <property type="match status" value="1"/>
</dbReference>
<evidence type="ECO:0000313" key="4">
    <source>
        <dbReference type="EMBL" id="GAA4293577.1"/>
    </source>
</evidence>
<gene>
    <name evidence="4" type="ORF">GCM10023161_42100</name>
</gene>
<name>A0ABP8F2T2_9MYCO</name>
<accession>A0ABP8F2T2</accession>
<evidence type="ECO:0000313" key="5">
    <source>
        <dbReference type="Proteomes" id="UP001501417"/>
    </source>
</evidence>
<protein>
    <submittedName>
        <fullName evidence="4">Membrane protein</fullName>
    </submittedName>
</protein>
<proteinExistence type="predicted"/>
<keyword evidence="3" id="KW-1133">Transmembrane helix</keyword>
<keyword evidence="5" id="KW-1185">Reference proteome</keyword>
<reference evidence="5" key="1">
    <citation type="journal article" date="2019" name="Int. J. Syst. Evol. Microbiol.">
        <title>The Global Catalogue of Microorganisms (GCM) 10K type strain sequencing project: providing services to taxonomists for standard genome sequencing and annotation.</title>
        <authorList>
            <consortium name="The Broad Institute Genomics Platform"/>
            <consortium name="The Broad Institute Genome Sequencing Center for Infectious Disease"/>
            <person name="Wu L."/>
            <person name="Ma J."/>
        </authorList>
    </citation>
    <scope>NUCLEOTIDE SEQUENCE [LARGE SCALE GENOMIC DNA]</scope>
    <source>
        <strain evidence="5">JCM 17782</strain>
    </source>
</reference>
<dbReference type="EMBL" id="BAABGF010000044">
    <property type="protein sequence ID" value="GAA4293577.1"/>
    <property type="molecule type" value="Genomic_DNA"/>
</dbReference>
<keyword evidence="2 3" id="KW-0472">Membrane</keyword>